<protein>
    <submittedName>
        <fullName evidence="1">Uncharacterized protein</fullName>
    </submittedName>
</protein>
<dbReference type="Proteomes" id="UP001239111">
    <property type="component" value="Chromosome 2"/>
</dbReference>
<dbReference type="EMBL" id="CM056742">
    <property type="protein sequence ID" value="KAJ8675826.1"/>
    <property type="molecule type" value="Genomic_DNA"/>
</dbReference>
<reference evidence="1" key="1">
    <citation type="submission" date="2023-04" db="EMBL/GenBank/DDBJ databases">
        <title>A chromosome-level genome assembly of the parasitoid wasp Eretmocerus hayati.</title>
        <authorList>
            <person name="Zhong Y."/>
            <person name="Liu S."/>
            <person name="Liu Y."/>
        </authorList>
    </citation>
    <scope>NUCLEOTIDE SEQUENCE</scope>
    <source>
        <strain evidence="1">ZJU_SS_LIU_2023</strain>
    </source>
</reference>
<proteinExistence type="predicted"/>
<evidence type="ECO:0000313" key="1">
    <source>
        <dbReference type="EMBL" id="KAJ8675826.1"/>
    </source>
</evidence>
<accession>A0ACC2NYF8</accession>
<comment type="caution">
    <text evidence="1">The sequence shown here is derived from an EMBL/GenBank/DDBJ whole genome shotgun (WGS) entry which is preliminary data.</text>
</comment>
<sequence>MGIPGLMTYINRHSDIYLQYYALHNTYLVIDGNSIASQLYNNEAKCNSCFGGDYDKYAYCVANFFDDLLKCNVTPLIIIDGGAEDKKLSTIYKRTKDRIVNASNMTPIKQSRTQLFPLLLKEVFKSVAIQKGIKFAQSLFEADEDIASVARILKCPVLSLDSDFYIFDVMYIPYNTLDSGVSKNLHGDGYVKNCKMYQLDHFLQTFQGLDKRVVPLAATLLGNDYIDRRCFNDFFCTLKLSRTSKRRFNEQQRRIHAVFTWLQTQTLDSAITKVLSKLDPRKREQVLEVMEMIINGYLVASPRMMSPLGFSYEFVHNLMRKMFQKPYKFQQDVSSLYVVDEPKADDESDLSCHEDDNPPNQDLDIVKPENINELCKMVPRWFLQEFNSARFPSYFIDMVTRQIYFCPVQIEDFSQPTCINISLKIIRVIFKLLSSGSSNSGTLEYVTRGTLTNITRLKLQCDDQILNCRFPPLSQLPDLPLMIRKEILDSTLGITEPWLDQFHPEWRLYLATMKYWLEESDPPFRNNCYLYSLLFCMLFHIIDRHIGFHRSQAYCERKFGEEMNTLRNSRSSEAATQNVPAQNMSVYTAYSLVNREDCLLAAPFFLSNFIMDQQLLTNPKKFHVSAVHGFSLFQNSLRHSTHLNALLGFPYQHPNFADFYNGTLLYNLYNNFKSRRDIDLYVATILGNSPSLLQLFVSIMNSVRSAFSKAFDNTVNTKKRRRHNRNRQGDHGNVPENEVECIEEFHEETPYQDINNRYAALNVHYFDS</sequence>
<name>A0ACC2NYF8_9HYME</name>
<keyword evidence="2" id="KW-1185">Reference proteome</keyword>
<evidence type="ECO:0000313" key="2">
    <source>
        <dbReference type="Proteomes" id="UP001239111"/>
    </source>
</evidence>
<gene>
    <name evidence="1" type="ORF">QAD02_011612</name>
</gene>
<organism evidence="1 2">
    <name type="scientific">Eretmocerus hayati</name>
    <dbReference type="NCBI Taxonomy" id="131215"/>
    <lineage>
        <taxon>Eukaryota</taxon>
        <taxon>Metazoa</taxon>
        <taxon>Ecdysozoa</taxon>
        <taxon>Arthropoda</taxon>
        <taxon>Hexapoda</taxon>
        <taxon>Insecta</taxon>
        <taxon>Pterygota</taxon>
        <taxon>Neoptera</taxon>
        <taxon>Endopterygota</taxon>
        <taxon>Hymenoptera</taxon>
        <taxon>Apocrita</taxon>
        <taxon>Proctotrupomorpha</taxon>
        <taxon>Chalcidoidea</taxon>
        <taxon>Aphelinidae</taxon>
        <taxon>Aphelininae</taxon>
        <taxon>Eretmocerus</taxon>
    </lineage>
</organism>